<proteinExistence type="predicted"/>
<protein>
    <submittedName>
        <fullName evidence="1">Uncharacterized protein</fullName>
    </submittedName>
</protein>
<dbReference type="Proteomes" id="UP000027730">
    <property type="component" value="Unassembled WGS sequence"/>
</dbReference>
<dbReference type="GeneID" id="25414273"/>
<accession>A0A074W6T4</accession>
<evidence type="ECO:0000313" key="1">
    <source>
        <dbReference type="EMBL" id="KEQ68835.1"/>
    </source>
</evidence>
<dbReference type="RefSeq" id="XP_013423039.1">
    <property type="nucleotide sequence ID" value="XM_013567585.1"/>
</dbReference>
<dbReference type="AlphaFoldDB" id="A0A074W6T4"/>
<organism evidence="1 2">
    <name type="scientific">Aureobasidium namibiae CBS 147.97</name>
    <dbReference type="NCBI Taxonomy" id="1043004"/>
    <lineage>
        <taxon>Eukaryota</taxon>
        <taxon>Fungi</taxon>
        <taxon>Dikarya</taxon>
        <taxon>Ascomycota</taxon>
        <taxon>Pezizomycotina</taxon>
        <taxon>Dothideomycetes</taxon>
        <taxon>Dothideomycetidae</taxon>
        <taxon>Dothideales</taxon>
        <taxon>Saccotheciaceae</taxon>
        <taxon>Aureobasidium</taxon>
    </lineage>
</organism>
<gene>
    <name evidence="1" type="ORF">M436DRAFT_67754</name>
</gene>
<name>A0A074W6T4_9PEZI</name>
<dbReference type="EMBL" id="KL584725">
    <property type="protein sequence ID" value="KEQ68835.1"/>
    <property type="molecule type" value="Genomic_DNA"/>
</dbReference>
<reference evidence="1 2" key="1">
    <citation type="journal article" date="2014" name="BMC Genomics">
        <title>Genome sequencing of four Aureobasidium pullulans varieties: biotechnological potential, stress tolerance, and description of new species.</title>
        <authorList>
            <person name="Gostin Ar C."/>
            <person name="Ohm R.A."/>
            <person name="Kogej T."/>
            <person name="Sonjak S."/>
            <person name="Turk M."/>
            <person name="Zajc J."/>
            <person name="Zalar P."/>
            <person name="Grube M."/>
            <person name="Sun H."/>
            <person name="Han J."/>
            <person name="Sharma A."/>
            <person name="Chiniquy J."/>
            <person name="Ngan C.Y."/>
            <person name="Lipzen A."/>
            <person name="Barry K."/>
            <person name="Grigoriev I.V."/>
            <person name="Gunde-Cimerman N."/>
        </authorList>
    </citation>
    <scope>NUCLEOTIDE SEQUENCE [LARGE SCALE GENOMIC DNA]</scope>
    <source>
        <strain evidence="1 2">CBS 147.97</strain>
    </source>
</reference>
<sequence length="154" mass="17989">MDLEEARLQAQVKGLHSLEALITNPDRIHDDAFQTMRSFLITVHYTHELEENPIELPLTDYEVYVAPTDLIISARRNQECKASRRNGDRKLLLWDHRRNILRDSTDTQQSAQWLVQDKKEMKELAARYPVPGMLSRRPLMIPAIELRSAESLRK</sequence>
<keyword evidence="2" id="KW-1185">Reference proteome</keyword>
<evidence type="ECO:0000313" key="2">
    <source>
        <dbReference type="Proteomes" id="UP000027730"/>
    </source>
</evidence>
<dbReference type="HOGENOM" id="CLU_1703864_0_0_1"/>